<name>A0A2W4JNV6_9PSEU</name>
<dbReference type="InterPro" id="IPR042216">
    <property type="entry name" value="MitoNEET_CISD"/>
</dbReference>
<dbReference type="EMBL" id="QGUI01000063">
    <property type="protein sequence ID" value="PZN00755.1"/>
    <property type="molecule type" value="Genomic_DNA"/>
</dbReference>
<keyword evidence="3" id="KW-0408">Iron</keyword>
<feature type="domain" description="Iron-binding zinc finger CDGSH type" evidence="5">
    <location>
        <begin position="21"/>
        <end position="65"/>
    </location>
</feature>
<comment type="caution">
    <text evidence="6">The sequence shown here is derived from an EMBL/GenBank/DDBJ whole genome shotgun (WGS) entry which is preliminary data.</text>
</comment>
<keyword evidence="2" id="KW-0479">Metal-binding</keyword>
<keyword evidence="4" id="KW-0411">Iron-sulfur</keyword>
<dbReference type="Gene3D" id="3.40.5.90">
    <property type="entry name" value="CDGSH iron-sulfur domain, mitoNEET-type"/>
    <property type="match status" value="1"/>
</dbReference>
<dbReference type="STRING" id="1111738.GCA_000427905_02324"/>
<evidence type="ECO:0000259" key="5">
    <source>
        <dbReference type="SMART" id="SM00704"/>
    </source>
</evidence>
<sequence>MPSDEPARRVRVSRGGPLLIEGPVEVTGPDGETRVSERFVVAICGCGRSKTYPFCDTSHRRKRRRRHDD</sequence>
<dbReference type="GO" id="GO:0046872">
    <property type="term" value="F:metal ion binding"/>
    <property type="evidence" value="ECO:0007669"/>
    <property type="project" value="UniProtKB-KW"/>
</dbReference>
<dbReference type="InterPro" id="IPR018967">
    <property type="entry name" value="FeS-contain_CDGSH-typ"/>
</dbReference>
<organism evidence="6">
    <name type="scientific">Thermocrispum agreste</name>
    <dbReference type="NCBI Taxonomy" id="37925"/>
    <lineage>
        <taxon>Bacteria</taxon>
        <taxon>Bacillati</taxon>
        <taxon>Actinomycetota</taxon>
        <taxon>Actinomycetes</taxon>
        <taxon>Pseudonocardiales</taxon>
        <taxon>Pseudonocardiaceae</taxon>
        <taxon>Thermocrispum</taxon>
    </lineage>
</organism>
<dbReference type="AlphaFoldDB" id="A0A2W4JNV6"/>
<gene>
    <name evidence="6" type="ORF">DIU77_02790</name>
</gene>
<evidence type="ECO:0000256" key="1">
    <source>
        <dbReference type="ARBA" id="ARBA00022714"/>
    </source>
</evidence>
<dbReference type="SMART" id="SM00704">
    <property type="entry name" value="ZnF_CDGSH"/>
    <property type="match status" value="1"/>
</dbReference>
<dbReference type="GO" id="GO:0051537">
    <property type="term" value="F:2 iron, 2 sulfur cluster binding"/>
    <property type="evidence" value="ECO:0007669"/>
    <property type="project" value="UniProtKB-KW"/>
</dbReference>
<proteinExistence type="predicted"/>
<protein>
    <submittedName>
        <fullName evidence="6">CDGSH iron-sulfur domain-containing protein</fullName>
    </submittedName>
</protein>
<reference evidence="6" key="1">
    <citation type="submission" date="2018-05" db="EMBL/GenBank/DDBJ databases">
        <authorList>
            <person name="Lanie J.A."/>
            <person name="Ng W.-L."/>
            <person name="Kazmierczak K.M."/>
            <person name="Andrzejewski T.M."/>
            <person name="Davidsen T.M."/>
            <person name="Wayne K.J."/>
            <person name="Tettelin H."/>
            <person name="Glass J.I."/>
            <person name="Rusch D."/>
            <person name="Podicherti R."/>
            <person name="Tsui H.-C.T."/>
            <person name="Winkler M.E."/>
        </authorList>
    </citation>
    <scope>NUCLEOTIDE SEQUENCE</scope>
    <source>
        <strain evidence="6">ZC4RG45</strain>
    </source>
</reference>
<dbReference type="Pfam" id="PF09360">
    <property type="entry name" value="zf-CDGSH"/>
    <property type="match status" value="1"/>
</dbReference>
<evidence type="ECO:0000313" key="6">
    <source>
        <dbReference type="EMBL" id="PZN00755.1"/>
    </source>
</evidence>
<keyword evidence="1" id="KW-0001">2Fe-2S</keyword>
<evidence type="ECO:0000256" key="3">
    <source>
        <dbReference type="ARBA" id="ARBA00023004"/>
    </source>
</evidence>
<evidence type="ECO:0000256" key="4">
    <source>
        <dbReference type="ARBA" id="ARBA00023014"/>
    </source>
</evidence>
<evidence type="ECO:0000256" key="2">
    <source>
        <dbReference type="ARBA" id="ARBA00022723"/>
    </source>
</evidence>
<dbReference type="GO" id="GO:0005737">
    <property type="term" value="C:cytoplasm"/>
    <property type="evidence" value="ECO:0007669"/>
    <property type="project" value="UniProtKB-ARBA"/>
</dbReference>
<accession>A0A2W4JNV6</accession>